<feature type="compositionally biased region" description="Polar residues" evidence="1">
    <location>
        <begin position="257"/>
        <end position="271"/>
    </location>
</feature>
<feature type="compositionally biased region" description="Low complexity" evidence="1">
    <location>
        <begin position="160"/>
        <end position="174"/>
    </location>
</feature>
<feature type="region of interest" description="Disordered" evidence="1">
    <location>
        <begin position="387"/>
        <end position="423"/>
    </location>
</feature>
<feature type="region of interest" description="Disordered" evidence="1">
    <location>
        <begin position="246"/>
        <end position="305"/>
    </location>
</feature>
<dbReference type="EMBL" id="BSYO01000021">
    <property type="protein sequence ID" value="GMH20251.1"/>
    <property type="molecule type" value="Genomic_DNA"/>
</dbReference>
<feature type="compositionally biased region" description="Low complexity" evidence="1">
    <location>
        <begin position="276"/>
        <end position="286"/>
    </location>
</feature>
<dbReference type="InterPro" id="IPR039615">
    <property type="entry name" value="PKS"/>
</dbReference>
<gene>
    <name evidence="3" type="ORF">Nepgr_022092</name>
</gene>
<evidence type="ECO:0000313" key="4">
    <source>
        <dbReference type="Proteomes" id="UP001279734"/>
    </source>
</evidence>
<dbReference type="PANTHER" id="PTHR33781:SF1">
    <property type="entry name" value="PROTEIN PHYTOCHROME KINASE SUBSTRATE 4"/>
    <property type="match status" value="1"/>
</dbReference>
<feature type="transmembrane region" description="Helical" evidence="2">
    <location>
        <begin position="25"/>
        <end position="45"/>
    </location>
</feature>
<keyword evidence="2" id="KW-0812">Transmembrane</keyword>
<proteinExistence type="predicted"/>
<dbReference type="GO" id="GO:0009638">
    <property type="term" value="P:phototropism"/>
    <property type="evidence" value="ECO:0007669"/>
    <property type="project" value="InterPro"/>
</dbReference>
<organism evidence="3 4">
    <name type="scientific">Nepenthes gracilis</name>
    <name type="common">Slender pitcher plant</name>
    <dbReference type="NCBI Taxonomy" id="150966"/>
    <lineage>
        <taxon>Eukaryota</taxon>
        <taxon>Viridiplantae</taxon>
        <taxon>Streptophyta</taxon>
        <taxon>Embryophyta</taxon>
        <taxon>Tracheophyta</taxon>
        <taxon>Spermatophyta</taxon>
        <taxon>Magnoliopsida</taxon>
        <taxon>eudicotyledons</taxon>
        <taxon>Gunneridae</taxon>
        <taxon>Pentapetalae</taxon>
        <taxon>Caryophyllales</taxon>
        <taxon>Nepenthaceae</taxon>
        <taxon>Nepenthes</taxon>
    </lineage>
</organism>
<keyword evidence="4" id="KW-1185">Reference proteome</keyword>
<reference evidence="3" key="1">
    <citation type="submission" date="2023-05" db="EMBL/GenBank/DDBJ databases">
        <title>Nepenthes gracilis genome sequencing.</title>
        <authorList>
            <person name="Fukushima K."/>
        </authorList>
    </citation>
    <scope>NUCLEOTIDE SEQUENCE</scope>
    <source>
        <strain evidence="3">SING2019-196</strain>
    </source>
</reference>
<dbReference type="Proteomes" id="UP001279734">
    <property type="component" value="Unassembled WGS sequence"/>
</dbReference>
<comment type="caution">
    <text evidence="3">The sequence shown here is derived from an EMBL/GenBank/DDBJ whole genome shotgun (WGS) entry which is preliminary data.</text>
</comment>
<evidence type="ECO:0000256" key="1">
    <source>
        <dbReference type="SAM" id="MobiDB-lite"/>
    </source>
</evidence>
<accession>A0AAD3XY20</accession>
<sequence>MKFQCPHCLVASIFPNFLVTNCRDALYFFCGFLIFFFFPLCARVCRSSPPSIHIAVSRKFQVVASSSKNMEGLPANRGLNQQLSPMFDITETSIVTTQFNLAIPNLRGASFSSYLQPKDPIAPTKHRAEDTEISIFEAEKYYRGVHDQRTIDEGMPSKQSDLSSVPRLSSVSSVDDGYGRNYRARSFHATPTASSEASWNSQTGLLSNPPGSVAVSIKNLPNSPDKSNKSSKWFFRCRCPCTGKKSVQVEDKHSKSKNQQILQLNRSNSNGCPLYSSNRQSSPRSSAAGKGITIASPPPDQINNRNFMARPQLEQSKIMNPNPNLGGFSASRRFPPNQAQASGSCFADPNGSTSNGFTFPILNNSTPPVKRMFNVLPNVTGVTVEDPPRDSLEIFQPRGPSQSGGRERHNLTFPASPKSQRASYDEEIGSDASSDLFEIESFSTQTTSYPRRDSLDDNSSFNERRFRISVANDGINARKSLDEPSVAPTECYAPSEVSVDWSVTTAEGFDRASLTNFSVAAASEAEHLGARRDGGKSEKVGDGGGNRRRNGLLGCRCEKAVFVGPGPIKCGSETDRIRPIIPANSAMGRRAAVAQASVSNRPIGRATLCSMSMPFSAQGI</sequence>
<dbReference type="PANTHER" id="PTHR33781">
    <property type="entry name" value="PROTEIN PHYTOCHROME KINASE SUBSTRATE 1-RELATED"/>
    <property type="match status" value="1"/>
</dbReference>
<evidence type="ECO:0000256" key="2">
    <source>
        <dbReference type="SAM" id="Phobius"/>
    </source>
</evidence>
<feature type="region of interest" description="Disordered" evidence="1">
    <location>
        <begin position="150"/>
        <end position="174"/>
    </location>
</feature>
<keyword evidence="2" id="KW-0472">Membrane</keyword>
<keyword evidence="2" id="KW-1133">Transmembrane helix</keyword>
<dbReference type="AlphaFoldDB" id="A0AAD3XY20"/>
<protein>
    <recommendedName>
        <fullName evidence="5">Protein PHYTOCHROME KINASE SUBSTRATE 4</fullName>
    </recommendedName>
</protein>
<name>A0AAD3XY20_NEPGR</name>
<evidence type="ECO:0008006" key="5">
    <source>
        <dbReference type="Google" id="ProtNLM"/>
    </source>
</evidence>
<evidence type="ECO:0000313" key="3">
    <source>
        <dbReference type="EMBL" id="GMH20251.1"/>
    </source>
</evidence>